<evidence type="ECO:0000313" key="1">
    <source>
        <dbReference type="EMBL" id="MFD2590208.1"/>
    </source>
</evidence>
<dbReference type="InterPro" id="IPR046732">
    <property type="entry name" value="DUF6624"/>
</dbReference>
<accession>A0ABW5N6J5</accession>
<name>A0ABW5N6J5_9FLAO</name>
<evidence type="ECO:0000313" key="2">
    <source>
        <dbReference type="Proteomes" id="UP001597459"/>
    </source>
</evidence>
<proteinExistence type="predicted"/>
<dbReference type="RefSeq" id="WP_378258914.1">
    <property type="nucleotide sequence ID" value="NZ_JBHSJV010000001.1"/>
</dbReference>
<dbReference type="EMBL" id="JBHULX010000003">
    <property type="protein sequence ID" value="MFD2590208.1"/>
    <property type="molecule type" value="Genomic_DNA"/>
</dbReference>
<keyword evidence="2" id="KW-1185">Reference proteome</keyword>
<gene>
    <name evidence="1" type="ORF">ACFSTE_05150</name>
</gene>
<dbReference type="Proteomes" id="UP001597459">
    <property type="component" value="Unassembled WGS sequence"/>
</dbReference>
<comment type="caution">
    <text evidence="1">The sequence shown here is derived from an EMBL/GenBank/DDBJ whole genome shotgun (WGS) entry which is preliminary data.</text>
</comment>
<protein>
    <submittedName>
        <fullName evidence="1">DUF6624 domain-containing protein</fullName>
    </submittedName>
</protein>
<dbReference type="Pfam" id="PF20329">
    <property type="entry name" value="DUF6624"/>
    <property type="match status" value="1"/>
</dbReference>
<sequence length="199" mass="23035">MNNEEIAKKIIQLKNADLEFRDKLIQNGQLDEGYNEEMANLHSRNAKILDEIIDTIGYPTVDKVGKEASEAAWLIIQHSIGQPYFMKKSAELLKIAVNESKANPKGLAYLTDRIAVFEGKPQLYGTQFDWDENGEMNPNQYDDIAKVNQRRKALGLNLLEEQTEIMKERVKNENRQPPTDFEKRKQEILEWKKKVGWIS</sequence>
<reference evidence="2" key="1">
    <citation type="journal article" date="2019" name="Int. J. Syst. Evol. Microbiol.">
        <title>The Global Catalogue of Microorganisms (GCM) 10K type strain sequencing project: providing services to taxonomists for standard genome sequencing and annotation.</title>
        <authorList>
            <consortium name="The Broad Institute Genomics Platform"/>
            <consortium name="The Broad Institute Genome Sequencing Center for Infectious Disease"/>
            <person name="Wu L."/>
            <person name="Ma J."/>
        </authorList>
    </citation>
    <scope>NUCLEOTIDE SEQUENCE [LARGE SCALE GENOMIC DNA]</scope>
    <source>
        <strain evidence="2">KCTC 42423</strain>
    </source>
</reference>
<organism evidence="1 2">
    <name type="scientific">Aquimarina hainanensis</name>
    <dbReference type="NCBI Taxonomy" id="1578017"/>
    <lineage>
        <taxon>Bacteria</taxon>
        <taxon>Pseudomonadati</taxon>
        <taxon>Bacteroidota</taxon>
        <taxon>Flavobacteriia</taxon>
        <taxon>Flavobacteriales</taxon>
        <taxon>Flavobacteriaceae</taxon>
        <taxon>Aquimarina</taxon>
    </lineage>
</organism>